<protein>
    <submittedName>
        <fullName evidence="1">3476_t:CDS:1</fullName>
    </submittedName>
</protein>
<keyword evidence="2" id="KW-1185">Reference proteome</keyword>
<reference evidence="1" key="1">
    <citation type="submission" date="2021-06" db="EMBL/GenBank/DDBJ databases">
        <authorList>
            <person name="Kallberg Y."/>
            <person name="Tangrot J."/>
            <person name="Rosling A."/>
        </authorList>
    </citation>
    <scope>NUCLEOTIDE SEQUENCE</scope>
    <source>
        <strain evidence="1">IL203A</strain>
    </source>
</reference>
<feature type="non-terminal residue" evidence="1">
    <location>
        <position position="219"/>
    </location>
</feature>
<organism evidence="1 2">
    <name type="scientific">Dentiscutata heterogama</name>
    <dbReference type="NCBI Taxonomy" id="1316150"/>
    <lineage>
        <taxon>Eukaryota</taxon>
        <taxon>Fungi</taxon>
        <taxon>Fungi incertae sedis</taxon>
        <taxon>Mucoromycota</taxon>
        <taxon>Glomeromycotina</taxon>
        <taxon>Glomeromycetes</taxon>
        <taxon>Diversisporales</taxon>
        <taxon>Gigasporaceae</taxon>
        <taxon>Dentiscutata</taxon>
    </lineage>
</organism>
<proteinExistence type="predicted"/>
<gene>
    <name evidence="1" type="ORF">DHETER_LOCUS1632</name>
</gene>
<sequence>MGNDLSTSSKAKKYRVINNEDTDVNNVHEITGRKHTIASTKFPVADYNLNREYSHHDFFLKVWGSNYFSPIESILERGEVKVLDVGCGFGSWICDMAKIYPLSHFTGTDTIDPKDLTLSNVSFTQGDALEGLQYPDCSFDYIHFRDLLWHITSKDASNKLFPDAGPNTKFLMDALFNHIRNNGICPEEFYKNTTKLFKDNNLEYKVEERIIYFSNSDSV</sequence>
<accession>A0ACA9KES9</accession>
<name>A0ACA9KES9_9GLOM</name>
<comment type="caution">
    <text evidence="1">The sequence shown here is derived from an EMBL/GenBank/DDBJ whole genome shotgun (WGS) entry which is preliminary data.</text>
</comment>
<evidence type="ECO:0000313" key="1">
    <source>
        <dbReference type="EMBL" id="CAG8469208.1"/>
    </source>
</evidence>
<evidence type="ECO:0000313" key="2">
    <source>
        <dbReference type="Proteomes" id="UP000789702"/>
    </source>
</evidence>
<dbReference type="Proteomes" id="UP000789702">
    <property type="component" value="Unassembled WGS sequence"/>
</dbReference>
<dbReference type="EMBL" id="CAJVPU010001036">
    <property type="protein sequence ID" value="CAG8469208.1"/>
    <property type="molecule type" value="Genomic_DNA"/>
</dbReference>